<dbReference type="GO" id="GO:0003700">
    <property type="term" value="F:DNA-binding transcription factor activity"/>
    <property type="evidence" value="ECO:0007669"/>
    <property type="project" value="TreeGrafter"/>
</dbReference>
<evidence type="ECO:0000256" key="2">
    <source>
        <dbReference type="PROSITE-ProRule" id="PRU00335"/>
    </source>
</evidence>
<dbReference type="InterPro" id="IPR023772">
    <property type="entry name" value="DNA-bd_HTH_TetR-type_CS"/>
</dbReference>
<dbReference type="InterPro" id="IPR041490">
    <property type="entry name" value="KstR2_TetR_C"/>
</dbReference>
<feature type="domain" description="HTH tetR-type" evidence="3">
    <location>
        <begin position="10"/>
        <end position="70"/>
    </location>
</feature>
<dbReference type="PROSITE" id="PS50977">
    <property type="entry name" value="HTH_TETR_2"/>
    <property type="match status" value="1"/>
</dbReference>
<dbReference type="PROSITE" id="PS01081">
    <property type="entry name" value="HTH_TETR_1"/>
    <property type="match status" value="1"/>
</dbReference>
<accession>A0A1I3CTZ7</accession>
<dbReference type="STRING" id="1114924.SAMN05216258_102210"/>
<dbReference type="PRINTS" id="PR00455">
    <property type="entry name" value="HTHTETR"/>
</dbReference>
<gene>
    <name evidence="4" type="ORF">SAMN05216258_102210</name>
</gene>
<dbReference type="InterPro" id="IPR001647">
    <property type="entry name" value="HTH_TetR"/>
</dbReference>
<dbReference type="Pfam" id="PF17932">
    <property type="entry name" value="TetR_C_24"/>
    <property type="match status" value="1"/>
</dbReference>
<dbReference type="InterPro" id="IPR036271">
    <property type="entry name" value="Tet_transcr_reg_TetR-rel_C_sf"/>
</dbReference>
<protein>
    <submittedName>
        <fullName evidence="4">Transcriptional regulator, TetR family</fullName>
    </submittedName>
</protein>
<proteinExistence type="predicted"/>
<feature type="DNA-binding region" description="H-T-H motif" evidence="2">
    <location>
        <begin position="33"/>
        <end position="52"/>
    </location>
</feature>
<organism evidence="4 5">
    <name type="scientific">Albimonas pacifica</name>
    <dbReference type="NCBI Taxonomy" id="1114924"/>
    <lineage>
        <taxon>Bacteria</taxon>
        <taxon>Pseudomonadati</taxon>
        <taxon>Pseudomonadota</taxon>
        <taxon>Alphaproteobacteria</taxon>
        <taxon>Rhodobacterales</taxon>
        <taxon>Paracoccaceae</taxon>
        <taxon>Albimonas</taxon>
    </lineage>
</organism>
<dbReference type="SUPFAM" id="SSF48498">
    <property type="entry name" value="Tetracyclin repressor-like, C-terminal domain"/>
    <property type="match status" value="1"/>
</dbReference>
<keyword evidence="1 2" id="KW-0238">DNA-binding</keyword>
<dbReference type="OrthoDB" id="9779746at2"/>
<dbReference type="PANTHER" id="PTHR30055:SF226">
    <property type="entry name" value="HTH-TYPE TRANSCRIPTIONAL REGULATOR PKSA"/>
    <property type="match status" value="1"/>
</dbReference>
<dbReference type="Pfam" id="PF00440">
    <property type="entry name" value="TetR_N"/>
    <property type="match status" value="1"/>
</dbReference>
<dbReference type="GO" id="GO:0000976">
    <property type="term" value="F:transcription cis-regulatory region binding"/>
    <property type="evidence" value="ECO:0007669"/>
    <property type="project" value="TreeGrafter"/>
</dbReference>
<keyword evidence="5" id="KW-1185">Reference proteome</keyword>
<evidence type="ECO:0000259" key="3">
    <source>
        <dbReference type="PROSITE" id="PS50977"/>
    </source>
</evidence>
<dbReference type="PANTHER" id="PTHR30055">
    <property type="entry name" value="HTH-TYPE TRANSCRIPTIONAL REGULATOR RUTR"/>
    <property type="match status" value="1"/>
</dbReference>
<dbReference type="InterPro" id="IPR009057">
    <property type="entry name" value="Homeodomain-like_sf"/>
</dbReference>
<reference evidence="4 5" key="1">
    <citation type="submission" date="2016-10" db="EMBL/GenBank/DDBJ databases">
        <authorList>
            <person name="de Groot N.N."/>
        </authorList>
    </citation>
    <scope>NUCLEOTIDE SEQUENCE [LARGE SCALE GENOMIC DNA]</scope>
    <source>
        <strain evidence="4 5">CGMCC 1.11030</strain>
    </source>
</reference>
<dbReference type="Gene3D" id="1.10.357.10">
    <property type="entry name" value="Tetracycline Repressor, domain 2"/>
    <property type="match status" value="1"/>
</dbReference>
<dbReference type="AlphaFoldDB" id="A0A1I3CTZ7"/>
<dbReference type="SUPFAM" id="SSF46689">
    <property type="entry name" value="Homeodomain-like"/>
    <property type="match status" value="1"/>
</dbReference>
<dbReference type="Proteomes" id="UP000199377">
    <property type="component" value="Unassembled WGS sequence"/>
</dbReference>
<evidence type="ECO:0000256" key="1">
    <source>
        <dbReference type="ARBA" id="ARBA00023125"/>
    </source>
</evidence>
<evidence type="ECO:0000313" key="5">
    <source>
        <dbReference type="Proteomes" id="UP000199377"/>
    </source>
</evidence>
<evidence type="ECO:0000313" key="4">
    <source>
        <dbReference type="EMBL" id="SFH77975.1"/>
    </source>
</evidence>
<dbReference type="InterPro" id="IPR050109">
    <property type="entry name" value="HTH-type_TetR-like_transc_reg"/>
</dbReference>
<dbReference type="EMBL" id="FOQH01000002">
    <property type="protein sequence ID" value="SFH77975.1"/>
    <property type="molecule type" value="Genomic_DNA"/>
</dbReference>
<name>A0A1I3CTZ7_9RHOB</name>
<sequence>MARTQSQLYPEIREKILRTAGKLFAEKGFATATILDLAKACDSSRGALYHYFGSKEEILAEIIESHVAEMLGQLEAIESRRLEPEAHLSEVARCIMRLNAVNAHEQVVLLNDFNLLEPDLRRKIAGDQRKIVAIVRNALSRLDDSRRLAISSDSTYAMMLLGILNYTFAWYDRDGPISPESFADRTVDIFLNGFRSAQRPD</sequence>
<dbReference type="RefSeq" id="WP_092858093.1">
    <property type="nucleotide sequence ID" value="NZ_FOQH01000002.1"/>
</dbReference>
<dbReference type="Gene3D" id="1.10.10.60">
    <property type="entry name" value="Homeodomain-like"/>
    <property type="match status" value="1"/>
</dbReference>